<dbReference type="GO" id="GO:0042910">
    <property type="term" value="F:xenobiotic transmembrane transporter activity"/>
    <property type="evidence" value="ECO:0007669"/>
    <property type="project" value="InterPro"/>
</dbReference>
<comment type="caution">
    <text evidence="11">The sequence shown here is derived from an EMBL/GenBank/DDBJ whole genome shotgun (WGS) entry which is preliminary data.</text>
</comment>
<dbReference type="GO" id="GO:0015297">
    <property type="term" value="F:antiporter activity"/>
    <property type="evidence" value="ECO:0007669"/>
    <property type="project" value="UniProtKB-KW"/>
</dbReference>
<feature type="transmembrane region" description="Helical" evidence="10">
    <location>
        <begin position="318"/>
        <end position="341"/>
    </location>
</feature>
<keyword evidence="3" id="KW-0050">Antiport</keyword>
<dbReference type="InterPro" id="IPR002528">
    <property type="entry name" value="MATE_fam"/>
</dbReference>
<feature type="transmembrane region" description="Helical" evidence="10">
    <location>
        <begin position="98"/>
        <end position="115"/>
    </location>
</feature>
<dbReference type="InterPro" id="IPR048279">
    <property type="entry name" value="MdtK-like"/>
</dbReference>
<evidence type="ECO:0000256" key="2">
    <source>
        <dbReference type="ARBA" id="ARBA00022448"/>
    </source>
</evidence>
<evidence type="ECO:0000256" key="7">
    <source>
        <dbReference type="ARBA" id="ARBA00023065"/>
    </source>
</evidence>
<dbReference type="PIRSF" id="PIRSF006603">
    <property type="entry name" value="DinF"/>
    <property type="match status" value="1"/>
</dbReference>
<dbReference type="PANTHER" id="PTHR43298:SF2">
    <property type="entry name" value="FMN_FAD EXPORTER YEEO-RELATED"/>
    <property type="match status" value="1"/>
</dbReference>
<evidence type="ECO:0000256" key="5">
    <source>
        <dbReference type="ARBA" id="ARBA00022692"/>
    </source>
</evidence>
<reference evidence="11 12" key="1">
    <citation type="submission" date="2019-10" db="EMBL/GenBank/DDBJ databases">
        <title>Cardiobacteriales fam. a chemoheterotrophic member of the order Cardiobacteriales, and proposal of Cardiobacteriales fam. nov.</title>
        <authorList>
            <person name="Wang C."/>
        </authorList>
    </citation>
    <scope>NUCLEOTIDE SEQUENCE [LARGE SCALE GENOMIC DNA]</scope>
    <source>
        <strain evidence="11 12">ML27</strain>
    </source>
</reference>
<evidence type="ECO:0000256" key="1">
    <source>
        <dbReference type="ARBA" id="ARBA00004429"/>
    </source>
</evidence>
<dbReference type="InParanoid" id="A0A6N7EW74"/>
<evidence type="ECO:0000256" key="9">
    <source>
        <dbReference type="ARBA" id="ARBA00031636"/>
    </source>
</evidence>
<proteinExistence type="predicted"/>
<dbReference type="Proteomes" id="UP000471298">
    <property type="component" value="Unassembled WGS sequence"/>
</dbReference>
<dbReference type="PANTHER" id="PTHR43298">
    <property type="entry name" value="MULTIDRUG RESISTANCE PROTEIN NORM-RELATED"/>
    <property type="match status" value="1"/>
</dbReference>
<gene>
    <name evidence="11" type="ORF">GCU85_08690</name>
</gene>
<protein>
    <recommendedName>
        <fullName evidence="9">Multidrug-efflux transporter</fullName>
    </recommendedName>
</protein>
<dbReference type="GO" id="GO:0006811">
    <property type="term" value="P:monoatomic ion transport"/>
    <property type="evidence" value="ECO:0007669"/>
    <property type="project" value="UniProtKB-KW"/>
</dbReference>
<evidence type="ECO:0000313" key="12">
    <source>
        <dbReference type="Proteomes" id="UP000471298"/>
    </source>
</evidence>
<feature type="transmembrane region" description="Helical" evidence="10">
    <location>
        <begin position="164"/>
        <end position="184"/>
    </location>
</feature>
<feature type="transmembrane region" description="Helical" evidence="10">
    <location>
        <begin position="419"/>
        <end position="436"/>
    </location>
</feature>
<dbReference type="GO" id="GO:0005886">
    <property type="term" value="C:plasma membrane"/>
    <property type="evidence" value="ECO:0007669"/>
    <property type="project" value="UniProtKB-SubCell"/>
</dbReference>
<evidence type="ECO:0000256" key="8">
    <source>
        <dbReference type="ARBA" id="ARBA00023136"/>
    </source>
</evidence>
<feature type="transmembrane region" description="Helical" evidence="10">
    <location>
        <begin position="243"/>
        <end position="265"/>
    </location>
</feature>
<dbReference type="Pfam" id="PF01554">
    <property type="entry name" value="MatE"/>
    <property type="match status" value="2"/>
</dbReference>
<dbReference type="RefSeq" id="WP_152810793.1">
    <property type="nucleotide sequence ID" value="NZ_WHNW01000011.1"/>
</dbReference>
<organism evidence="11 12">
    <name type="scientific">Ostreibacterium oceani</name>
    <dbReference type="NCBI Taxonomy" id="2654998"/>
    <lineage>
        <taxon>Bacteria</taxon>
        <taxon>Pseudomonadati</taxon>
        <taxon>Pseudomonadota</taxon>
        <taxon>Gammaproteobacteria</taxon>
        <taxon>Cardiobacteriales</taxon>
        <taxon>Ostreibacteriaceae</taxon>
        <taxon>Ostreibacterium</taxon>
    </lineage>
</organism>
<evidence type="ECO:0000256" key="6">
    <source>
        <dbReference type="ARBA" id="ARBA00022989"/>
    </source>
</evidence>
<dbReference type="FunCoup" id="A0A6N7EW74">
    <property type="interactions" value="169"/>
</dbReference>
<keyword evidence="4" id="KW-1003">Cell membrane</keyword>
<evidence type="ECO:0000256" key="4">
    <source>
        <dbReference type="ARBA" id="ARBA00022475"/>
    </source>
</evidence>
<feature type="transmembrane region" description="Helical" evidence="10">
    <location>
        <begin position="353"/>
        <end position="372"/>
    </location>
</feature>
<dbReference type="EMBL" id="WHNW01000011">
    <property type="protein sequence ID" value="MPV86801.1"/>
    <property type="molecule type" value="Genomic_DNA"/>
</dbReference>
<dbReference type="CDD" id="cd13131">
    <property type="entry name" value="MATE_NorM_like"/>
    <property type="match status" value="1"/>
</dbReference>
<feature type="transmembrane region" description="Helical" evidence="10">
    <location>
        <begin position="196"/>
        <end position="219"/>
    </location>
</feature>
<feature type="transmembrane region" description="Helical" evidence="10">
    <location>
        <begin position="393"/>
        <end position="413"/>
    </location>
</feature>
<keyword evidence="12" id="KW-1185">Reference proteome</keyword>
<name>A0A6N7EW74_9GAMM</name>
<comment type="subcellular location">
    <subcellularLocation>
        <location evidence="1">Cell inner membrane</location>
        <topology evidence="1">Multi-pass membrane protein</topology>
    </subcellularLocation>
</comment>
<evidence type="ECO:0000256" key="10">
    <source>
        <dbReference type="SAM" id="Phobius"/>
    </source>
</evidence>
<keyword evidence="5 10" id="KW-0812">Transmembrane</keyword>
<keyword evidence="8 10" id="KW-0472">Membrane</keyword>
<dbReference type="AlphaFoldDB" id="A0A6N7EW74"/>
<keyword evidence="7" id="KW-0406">Ion transport</keyword>
<feature type="transmembrane region" description="Helical" evidence="10">
    <location>
        <begin position="57"/>
        <end position="78"/>
    </location>
</feature>
<evidence type="ECO:0000256" key="3">
    <source>
        <dbReference type="ARBA" id="ARBA00022449"/>
    </source>
</evidence>
<feature type="transmembrane region" description="Helical" evidence="10">
    <location>
        <begin position="135"/>
        <end position="152"/>
    </location>
</feature>
<dbReference type="NCBIfam" id="TIGR00797">
    <property type="entry name" value="matE"/>
    <property type="match status" value="1"/>
</dbReference>
<keyword evidence="2" id="KW-0813">Transport</keyword>
<keyword evidence="6 10" id="KW-1133">Transmembrane helix</keyword>
<sequence length="453" mass="49110">MDASNSLADYFAEGKRTLVIGAPFILNQLLQMSIVTIDSIMASSDGKLTLAAVAQGIILWDVVALIIIGICMTLTPMIAKTHAKGNTEQLRHLFQQNVWTALIVGIVGMILIWYMPWLMVWVGVQSIIIAPATDYLRVMAIGIPFLALMLPTRFFNEGIENAKIVMLITALSIPINIIGNYIFIHGLFGFPKMGAAGIALSSVISIVIVFFVSWGYLLSSQKTRHYRLMQAFSRPALLTIQRFFSLGLPNAVALLLEVGMFAFVVMLSGRMGVTTAAANQIAFNYASLVFMIPLGISMALTARIGRAMAHNDLAKARVIGLSGMGLGALFMVFSILNIVLFGENIARLYSHDTAVLTLAVGLLTIAAIFQIPDAIQVCGAGALRGLEQTKAPMHYAIIGYWLIGMPVALLLAFTLDKGAYGLWLGLAIGLTITATLEARKFIHLTRPQILPTH</sequence>
<feature type="transmembrane region" description="Helical" evidence="10">
    <location>
        <begin position="285"/>
        <end position="306"/>
    </location>
</feature>
<evidence type="ECO:0000313" key="11">
    <source>
        <dbReference type="EMBL" id="MPV86801.1"/>
    </source>
</evidence>
<accession>A0A6N7EW74</accession>
<dbReference type="InterPro" id="IPR050222">
    <property type="entry name" value="MATE_MdtK"/>
</dbReference>